<dbReference type="KEGG" id="rpon:G3256_07105"/>
<keyword evidence="2" id="KW-1185">Reference proteome</keyword>
<dbReference type="AlphaFoldDB" id="A0A858SRG9"/>
<evidence type="ECO:0000313" key="1">
    <source>
        <dbReference type="EMBL" id="QJF50940.1"/>
    </source>
</evidence>
<dbReference type="EMBL" id="CP048788">
    <property type="protein sequence ID" value="QJF50940.1"/>
    <property type="molecule type" value="Genomic_DNA"/>
</dbReference>
<dbReference type="Proteomes" id="UP000503308">
    <property type="component" value="Chromosome"/>
</dbReference>
<dbReference type="RefSeq" id="WP_169640156.1">
    <property type="nucleotide sequence ID" value="NZ_CP048788.1"/>
</dbReference>
<proteinExistence type="predicted"/>
<evidence type="ECO:0000313" key="2">
    <source>
        <dbReference type="Proteomes" id="UP000503308"/>
    </source>
</evidence>
<sequence length="182" mass="19928">MGREKKQLFLRQTRLRRQTEYDLGGSEAIGCFGGLYIVGEEDATYSNFSVGGGHFGVVADNTKNVIVEDAEIDECKIPVTAHGSENFALLNVKINGWKLTDFTGDFDFLHVVSVDEVLHLGQILSEADVKDHLEILKSNKLYDFLESKKAKRSATAIALLSAPELVSKFIGHLIALAQNTGG</sequence>
<protein>
    <submittedName>
        <fullName evidence="1">Uncharacterized protein</fullName>
    </submittedName>
</protein>
<accession>A0A858SRG9</accession>
<organism evidence="1 2">
    <name type="scientific">Roseobacter ponti</name>
    <dbReference type="NCBI Taxonomy" id="1891787"/>
    <lineage>
        <taxon>Bacteria</taxon>
        <taxon>Pseudomonadati</taxon>
        <taxon>Pseudomonadota</taxon>
        <taxon>Alphaproteobacteria</taxon>
        <taxon>Rhodobacterales</taxon>
        <taxon>Roseobacteraceae</taxon>
        <taxon>Roseobacter</taxon>
    </lineage>
</organism>
<name>A0A858SRG9_9RHOB</name>
<reference evidence="1 2" key="1">
    <citation type="submission" date="2020-02" db="EMBL/GenBank/DDBJ databases">
        <title>Genome sequence of Roseobacter ponti.</title>
        <authorList>
            <person name="Hollensteiner J."/>
            <person name="Schneider D."/>
            <person name="Poehlein A."/>
            <person name="Daniel R."/>
        </authorList>
    </citation>
    <scope>NUCLEOTIDE SEQUENCE [LARGE SCALE GENOMIC DNA]</scope>
    <source>
        <strain evidence="1 2">DSM 106830</strain>
    </source>
</reference>
<gene>
    <name evidence="1" type="ORF">G3256_07105</name>
</gene>